<dbReference type="HOGENOM" id="CLU_049623_1_0_1"/>
<dbReference type="EMBL" id="KE504213">
    <property type="protein sequence ID" value="EPS95189.1"/>
    <property type="molecule type" value="Genomic_DNA"/>
</dbReference>
<name>S8F950_FOMSC</name>
<gene>
    <name evidence="2" type="ORF">FOMPIDRAFT_1168956</name>
</gene>
<keyword evidence="3" id="KW-1185">Reference proteome</keyword>
<accession>S8F950</accession>
<organism evidence="2 3">
    <name type="scientific">Fomitopsis schrenkii</name>
    <name type="common">Brown rot fungus</name>
    <dbReference type="NCBI Taxonomy" id="2126942"/>
    <lineage>
        <taxon>Eukaryota</taxon>
        <taxon>Fungi</taxon>
        <taxon>Dikarya</taxon>
        <taxon>Basidiomycota</taxon>
        <taxon>Agaricomycotina</taxon>
        <taxon>Agaricomycetes</taxon>
        <taxon>Polyporales</taxon>
        <taxon>Fomitopsis</taxon>
    </lineage>
</organism>
<dbReference type="AlphaFoldDB" id="S8F950"/>
<protein>
    <recommendedName>
        <fullName evidence="1">F-box domain-containing protein</fullName>
    </recommendedName>
</protein>
<dbReference type="Proteomes" id="UP000015241">
    <property type="component" value="Unassembled WGS sequence"/>
</dbReference>
<dbReference type="Gene3D" id="3.80.10.10">
    <property type="entry name" value="Ribonuclease Inhibitor"/>
    <property type="match status" value="1"/>
</dbReference>
<dbReference type="SUPFAM" id="SSF52047">
    <property type="entry name" value="RNI-like"/>
    <property type="match status" value="1"/>
</dbReference>
<dbReference type="OrthoDB" id="2799179at2759"/>
<evidence type="ECO:0000313" key="3">
    <source>
        <dbReference type="Proteomes" id="UP000015241"/>
    </source>
</evidence>
<sequence>MVDSYTLTFDLRPLRELNEDVLNQILKMLPEIAALKSLSLTCRRLREMVLPLLFGHFHYPAFSPDSWTPSEPDNFLPIAIRQYVRSFIVSDFCLDFPDEHNPYMPLTWTDNALLCGIFPGASFAARLRQLPNLHTLTMSKHNYTRHGLPWDTVRAILSVQHLRELTIDSFCLCPILRPGDNLTLDLVGPLTSFHLRRNHYQQPGSYPSEMAALTTVLGKLCNTLETLVLMSEPVSLPDIARLRWPHLRKLVFYGTPFTPAMPITSFCAGMPSLRCLSMKLNPAQHAVPQPLWPPGLTGPPLPHLERLVISYPVAQDDVYDHLPPTLRSLSLRCWPHVDEQL</sequence>
<evidence type="ECO:0000313" key="2">
    <source>
        <dbReference type="EMBL" id="EPS95189.1"/>
    </source>
</evidence>
<feature type="non-terminal residue" evidence="2">
    <location>
        <position position="341"/>
    </location>
</feature>
<dbReference type="Pfam" id="PF00646">
    <property type="entry name" value="F-box"/>
    <property type="match status" value="1"/>
</dbReference>
<reference evidence="2 3" key="1">
    <citation type="journal article" date="2012" name="Science">
        <title>The Paleozoic origin of enzymatic lignin decomposition reconstructed from 31 fungal genomes.</title>
        <authorList>
            <person name="Floudas D."/>
            <person name="Binder M."/>
            <person name="Riley R."/>
            <person name="Barry K."/>
            <person name="Blanchette R.A."/>
            <person name="Henrissat B."/>
            <person name="Martinez A.T."/>
            <person name="Otillar R."/>
            <person name="Spatafora J.W."/>
            <person name="Yadav J.S."/>
            <person name="Aerts A."/>
            <person name="Benoit I."/>
            <person name="Boyd A."/>
            <person name="Carlson A."/>
            <person name="Copeland A."/>
            <person name="Coutinho P.M."/>
            <person name="de Vries R.P."/>
            <person name="Ferreira P."/>
            <person name="Findley K."/>
            <person name="Foster B."/>
            <person name="Gaskell J."/>
            <person name="Glotzer D."/>
            <person name="Gorecki P."/>
            <person name="Heitman J."/>
            <person name="Hesse C."/>
            <person name="Hori C."/>
            <person name="Igarashi K."/>
            <person name="Jurgens J.A."/>
            <person name="Kallen N."/>
            <person name="Kersten P."/>
            <person name="Kohler A."/>
            <person name="Kuees U."/>
            <person name="Kumar T.K.A."/>
            <person name="Kuo A."/>
            <person name="LaButti K."/>
            <person name="Larrondo L.F."/>
            <person name="Lindquist E."/>
            <person name="Ling A."/>
            <person name="Lombard V."/>
            <person name="Lucas S."/>
            <person name="Lundell T."/>
            <person name="Martin R."/>
            <person name="McLaughlin D.J."/>
            <person name="Morgenstern I."/>
            <person name="Morin E."/>
            <person name="Murat C."/>
            <person name="Nagy L.G."/>
            <person name="Nolan M."/>
            <person name="Ohm R.A."/>
            <person name="Patyshakuliyeva A."/>
            <person name="Rokas A."/>
            <person name="Ruiz-Duenas F.J."/>
            <person name="Sabat G."/>
            <person name="Salamov A."/>
            <person name="Samejima M."/>
            <person name="Schmutz J."/>
            <person name="Slot J.C."/>
            <person name="St John F."/>
            <person name="Stenlid J."/>
            <person name="Sun H."/>
            <person name="Sun S."/>
            <person name="Syed K."/>
            <person name="Tsang A."/>
            <person name="Wiebenga A."/>
            <person name="Young D."/>
            <person name="Pisabarro A."/>
            <person name="Eastwood D.C."/>
            <person name="Martin F."/>
            <person name="Cullen D."/>
            <person name="Grigoriev I.V."/>
            <person name="Hibbett D.S."/>
        </authorList>
    </citation>
    <scope>NUCLEOTIDE SEQUENCE</scope>
    <source>
        <strain evidence="3">FP-58527</strain>
    </source>
</reference>
<dbReference type="InterPro" id="IPR032675">
    <property type="entry name" value="LRR_dom_sf"/>
</dbReference>
<dbReference type="InterPro" id="IPR001810">
    <property type="entry name" value="F-box_dom"/>
</dbReference>
<feature type="domain" description="F-box" evidence="1">
    <location>
        <begin position="16"/>
        <end position="49"/>
    </location>
</feature>
<dbReference type="InParanoid" id="S8F950"/>
<proteinExistence type="predicted"/>
<evidence type="ECO:0000259" key="1">
    <source>
        <dbReference type="Pfam" id="PF00646"/>
    </source>
</evidence>